<reference evidence="2 3" key="1">
    <citation type="submission" date="2018-08" db="EMBL/GenBank/DDBJ databases">
        <title>Recombination of ecologically and evolutionarily significant loci maintains genetic cohesion in the Pseudomonas syringae species complex.</title>
        <authorList>
            <person name="Dillon M."/>
            <person name="Thakur S."/>
            <person name="Almeida R.N.D."/>
            <person name="Weir B.S."/>
            <person name="Guttman D.S."/>
        </authorList>
    </citation>
    <scope>NUCLEOTIDE SEQUENCE [LARGE SCALE GENOMIC DNA]</scope>
    <source>
        <strain evidence="2 3">ICMP 14479</strain>
    </source>
</reference>
<feature type="domain" description="DJ-1/PfpI" evidence="1">
    <location>
        <begin position="6"/>
        <end position="165"/>
    </location>
</feature>
<organism evidence="2 3">
    <name type="scientific">Pseudomonas syringae pv. avii</name>
    <dbReference type="NCBI Taxonomy" id="663959"/>
    <lineage>
        <taxon>Bacteria</taxon>
        <taxon>Pseudomonadati</taxon>
        <taxon>Pseudomonadota</taxon>
        <taxon>Gammaproteobacteria</taxon>
        <taxon>Pseudomonadales</taxon>
        <taxon>Pseudomonadaceae</taxon>
        <taxon>Pseudomonas</taxon>
        <taxon>Pseudomonas syringae</taxon>
    </lineage>
</organism>
<accession>A0A3M5UII6</accession>
<dbReference type="Gene3D" id="3.40.50.880">
    <property type="match status" value="1"/>
</dbReference>
<evidence type="ECO:0000313" key="2">
    <source>
        <dbReference type="EMBL" id="RMU45107.1"/>
    </source>
</evidence>
<dbReference type="SUPFAM" id="SSF52317">
    <property type="entry name" value="Class I glutamine amidotransferase-like"/>
    <property type="match status" value="1"/>
</dbReference>
<dbReference type="InterPro" id="IPR002818">
    <property type="entry name" value="DJ-1/PfpI"/>
</dbReference>
<name>A0A3M5UII6_PSESX</name>
<dbReference type="GO" id="GO:0006355">
    <property type="term" value="P:regulation of DNA-templated transcription"/>
    <property type="evidence" value="ECO:0007669"/>
    <property type="project" value="TreeGrafter"/>
</dbReference>
<dbReference type="Pfam" id="PF01965">
    <property type="entry name" value="DJ-1_PfpI"/>
    <property type="match status" value="1"/>
</dbReference>
<dbReference type="InterPro" id="IPR052158">
    <property type="entry name" value="INH-QAR"/>
</dbReference>
<sequence>MNTRLKIAMLCYPEMTLLDLLGPETVFSKFSDIYLVWKTLDPVHSDTNLSINPNCTLADCPSDLDILFVPGGPGTAQMMQDAEILSFLQEKSRTSRYITSVCTGSLILAAAGLMTGFKATTHWSAREQLAKMGAVVVKDRVVIDGNRITGGGVTSGIDFGLQVIAKLIGEDVAKATTLFLEYDPEPPYKTGTPDKADETTLSMLLPDIEPIMERITAATNHVCRKNNQTLHDR</sequence>
<gene>
    <name evidence="2" type="ORF">ALP29_04488</name>
</gene>
<dbReference type="InterPro" id="IPR029062">
    <property type="entry name" value="Class_I_gatase-like"/>
</dbReference>
<evidence type="ECO:0000313" key="3">
    <source>
        <dbReference type="Proteomes" id="UP000280395"/>
    </source>
</evidence>
<comment type="caution">
    <text evidence="2">The sequence shown here is derived from an EMBL/GenBank/DDBJ whole genome shotgun (WGS) entry which is preliminary data.</text>
</comment>
<dbReference type="PANTHER" id="PTHR43130:SF2">
    <property type="entry name" value="DJ-1_PFPI DOMAIN-CONTAINING PROTEIN"/>
    <property type="match status" value="1"/>
</dbReference>
<proteinExistence type="predicted"/>
<dbReference type="PANTHER" id="PTHR43130">
    <property type="entry name" value="ARAC-FAMILY TRANSCRIPTIONAL REGULATOR"/>
    <property type="match status" value="1"/>
</dbReference>
<protein>
    <recommendedName>
        <fullName evidence="1">DJ-1/PfpI domain-containing protein</fullName>
    </recommendedName>
</protein>
<dbReference type="AlphaFoldDB" id="A0A3M5UII6"/>
<dbReference type="EMBL" id="RBUA01001337">
    <property type="protein sequence ID" value="RMU45107.1"/>
    <property type="molecule type" value="Genomic_DNA"/>
</dbReference>
<dbReference type="Proteomes" id="UP000280395">
    <property type="component" value="Unassembled WGS sequence"/>
</dbReference>
<evidence type="ECO:0000259" key="1">
    <source>
        <dbReference type="Pfam" id="PF01965"/>
    </source>
</evidence>
<dbReference type="RefSeq" id="WP_122301323.1">
    <property type="nucleotide sequence ID" value="NZ_RBUA01001337.1"/>
</dbReference>
<dbReference type="CDD" id="cd03139">
    <property type="entry name" value="GATase1_PfpI_2"/>
    <property type="match status" value="1"/>
</dbReference>